<dbReference type="Proteomes" id="UP001189429">
    <property type="component" value="Unassembled WGS sequence"/>
</dbReference>
<dbReference type="PROSITE" id="PS51715">
    <property type="entry name" value="G_GB1_RHD3"/>
    <property type="match status" value="1"/>
</dbReference>
<organism evidence="5 6">
    <name type="scientific">Prorocentrum cordatum</name>
    <dbReference type="NCBI Taxonomy" id="2364126"/>
    <lineage>
        <taxon>Eukaryota</taxon>
        <taxon>Sar</taxon>
        <taxon>Alveolata</taxon>
        <taxon>Dinophyceae</taxon>
        <taxon>Prorocentrales</taxon>
        <taxon>Prorocentraceae</taxon>
        <taxon>Prorocentrum</taxon>
    </lineage>
</organism>
<dbReference type="PANTHER" id="PTHR10751">
    <property type="entry name" value="GUANYLATE BINDING PROTEIN"/>
    <property type="match status" value="1"/>
</dbReference>
<dbReference type="SUPFAM" id="SSF52540">
    <property type="entry name" value="P-loop containing nucleoside triphosphate hydrolases"/>
    <property type="match status" value="1"/>
</dbReference>
<evidence type="ECO:0000259" key="4">
    <source>
        <dbReference type="PROSITE" id="PS51715"/>
    </source>
</evidence>
<dbReference type="InterPro" id="IPR015894">
    <property type="entry name" value="Guanylate-bd_N"/>
</dbReference>
<feature type="domain" description="GB1/RHD3-type G" evidence="4">
    <location>
        <begin position="43"/>
        <end position="359"/>
    </location>
</feature>
<name>A0ABN9T6H2_9DINO</name>
<sequence length="629" mass="70135">MADNEGPRGQPLQIVRLNVKEKTAEVDEDALGRLEKRLRECGHSKVAVVSVMGAFRTGKSFLLDMFLRYLRFEEERGPAKIVDAPTRSKETPFPLPDWMTSAGSLLEGAGDRKGGFSFKGGMDAVTEGIWVWSEPFTFKAAPTKENGTKTKVALILMDTQGAWDGNMTKEQSATIFGLTAVLSSKQIYNINMQVQEDKVENLAFFMRFAQAASPKSDARAPRGTLGRASLEASGVRAPGAALAKSAAKQADGGPKLSNECVDRPFQTLDFLVRDWKYFKADWNFDQCREQMQQHIDKFTDPAKVVENSTAEALNSMFKHIACFCLPHPGFAIESEDWSGDVKDLDQDFVRFLDTYVREVFTKALDVKVILGQELSTLTFPIILRQFVAAFHDTAPQTMSFNQAMTSASALLAKEQAMTIYTKKMEESIKKSKAGLNQEAFEGANRAARKHVQEEFNSTMVFGDSDARKTTWEGIEDNLKVLQERYIEDNRRRLEQVLVPFANAALIGVSLFLFDRLSDFTCDWWLQTCVDMSKLMLTCYVSIFIQRIYVSVHVYFIAAESGKVQVALAAGEMWKEMMRLVSVYGEEAKKANFAGVMELLQKAVLDSVRGLTGEQELSSAGAPKGSKKSD</sequence>
<proteinExistence type="inferred from homology"/>
<dbReference type="Pfam" id="PF02263">
    <property type="entry name" value="GBP"/>
    <property type="match status" value="2"/>
</dbReference>
<reference evidence="5" key="1">
    <citation type="submission" date="2023-10" db="EMBL/GenBank/DDBJ databases">
        <authorList>
            <person name="Chen Y."/>
            <person name="Shah S."/>
            <person name="Dougan E. K."/>
            <person name="Thang M."/>
            <person name="Chan C."/>
        </authorList>
    </citation>
    <scope>NUCLEOTIDE SEQUENCE [LARGE SCALE GENOMIC DNA]</scope>
</reference>
<gene>
    <name evidence="5" type="ORF">PCOR1329_LOCUS35906</name>
</gene>
<evidence type="ECO:0000256" key="1">
    <source>
        <dbReference type="ARBA" id="ARBA00022741"/>
    </source>
</evidence>
<keyword evidence="6" id="KW-1185">Reference proteome</keyword>
<protein>
    <recommendedName>
        <fullName evidence="4">GB1/RHD3-type G domain-containing protein</fullName>
    </recommendedName>
</protein>
<keyword evidence="2" id="KW-0342">GTP-binding</keyword>
<dbReference type="InterPro" id="IPR027417">
    <property type="entry name" value="P-loop_NTPase"/>
</dbReference>
<evidence type="ECO:0000256" key="2">
    <source>
        <dbReference type="ARBA" id="ARBA00023134"/>
    </source>
</evidence>
<dbReference type="Gene3D" id="1.20.58.420">
    <property type="entry name" value="AHSP"/>
    <property type="match status" value="1"/>
</dbReference>
<evidence type="ECO:0000313" key="5">
    <source>
        <dbReference type="EMBL" id="CAK0840456.1"/>
    </source>
</evidence>
<dbReference type="Gene3D" id="3.40.50.300">
    <property type="entry name" value="P-loop containing nucleotide triphosphate hydrolases"/>
    <property type="match status" value="1"/>
</dbReference>
<comment type="caution">
    <text evidence="5">The sequence shown here is derived from an EMBL/GenBank/DDBJ whole genome shotgun (WGS) entry which is preliminary data.</text>
</comment>
<dbReference type="EMBL" id="CAUYUJ010014382">
    <property type="protein sequence ID" value="CAK0840456.1"/>
    <property type="molecule type" value="Genomic_DNA"/>
</dbReference>
<dbReference type="InterPro" id="IPR030386">
    <property type="entry name" value="G_GB1_RHD3_dom"/>
</dbReference>
<evidence type="ECO:0000256" key="3">
    <source>
        <dbReference type="PROSITE-ProRule" id="PRU01052"/>
    </source>
</evidence>
<keyword evidence="1" id="KW-0547">Nucleotide-binding</keyword>
<comment type="similarity">
    <text evidence="3">Belongs to the TRAFAC class dynamin-like GTPase superfamily. GB1/RHD3 GTPase family.</text>
</comment>
<accession>A0ABN9T6H2</accession>
<evidence type="ECO:0000313" key="6">
    <source>
        <dbReference type="Proteomes" id="UP001189429"/>
    </source>
</evidence>